<gene>
    <name evidence="3" type="ORF">BCD_1535</name>
</gene>
<dbReference type="AlphaFoldDB" id="W5SR93"/>
<dbReference type="Gene3D" id="1.20.120.20">
    <property type="entry name" value="Apolipoprotein"/>
    <property type="match status" value="1"/>
</dbReference>
<dbReference type="NCBIfam" id="NF040499">
    <property type="entry name" value="Bdr_N_group1"/>
    <property type="match status" value="1"/>
</dbReference>
<keyword evidence="1" id="KW-0175">Coiled coil</keyword>
<keyword evidence="2" id="KW-1133">Transmembrane helix</keyword>
<organism evidence="3">
    <name type="scientific">Borrelia crocidurae DOU</name>
    <dbReference type="NCBI Taxonomy" id="1293575"/>
    <lineage>
        <taxon>Bacteria</taxon>
        <taxon>Pseudomonadati</taxon>
        <taxon>Spirochaetota</taxon>
        <taxon>Spirochaetia</taxon>
        <taxon>Spirochaetales</taxon>
        <taxon>Borreliaceae</taxon>
        <taxon>Borrelia</taxon>
    </lineage>
</organism>
<evidence type="ECO:0000256" key="1">
    <source>
        <dbReference type="SAM" id="Coils"/>
    </source>
</evidence>
<geneLocation type="plasmid" evidence="3">
    <name>unnamed</name>
</geneLocation>
<sequence length="225" mass="26644">MYNNYIRRFFMEYIQMEPIITRQMVLNELVKAGINREIADDLSYRYYKNELTTKDLQYLESNFNFKLEILERGLKADIKELDNKIDTVENNLNNKIDKVRDELKSDIKELDNKIDTVENNLNNKIDTKFKELDNKIDTVENNLNNKIDKVRDELKSDIKELDNKIDIVRKDMELNKMELDTKIDKFASEVKGTLKLHAWMFGTIITINVGIFLALISMLYALFIK</sequence>
<dbReference type="SUPFAM" id="SSF58113">
    <property type="entry name" value="Apolipoprotein A-I"/>
    <property type="match status" value="1"/>
</dbReference>
<feature type="transmembrane region" description="Helical" evidence="2">
    <location>
        <begin position="198"/>
        <end position="223"/>
    </location>
</feature>
<accession>W5SR93</accession>
<dbReference type="HOGENOM" id="CLU_077086_0_1_12"/>
<evidence type="ECO:0000256" key="2">
    <source>
        <dbReference type="SAM" id="Phobius"/>
    </source>
</evidence>
<dbReference type="EMBL" id="CP004326">
    <property type="protein sequence ID" value="AHH07601.1"/>
    <property type="molecule type" value="Genomic_DNA"/>
</dbReference>
<keyword evidence="2" id="KW-0812">Transmembrane</keyword>
<protein>
    <submittedName>
        <fullName evidence="3">BDR-repeat family protein</fullName>
    </submittedName>
</protein>
<proteinExistence type="predicted"/>
<evidence type="ECO:0000313" key="3">
    <source>
        <dbReference type="EMBL" id="AHH07601.1"/>
    </source>
</evidence>
<reference evidence="3" key="1">
    <citation type="submission" date="2013-02" db="EMBL/GenBank/DDBJ databases">
        <title>Comparative genomics of Borrelia species.</title>
        <authorList>
            <person name="Schwan T.G."/>
            <person name="Raffel S.J."/>
            <person name="Porcella S.F."/>
        </authorList>
    </citation>
    <scope>NUCLEOTIDE SEQUENCE</scope>
    <source>
        <strain evidence="3">DOU</strain>
        <plasmid evidence="3">unnamed</plasmid>
    </source>
</reference>
<name>W5SR93_9SPIR</name>
<keyword evidence="2" id="KW-0472">Membrane</keyword>
<keyword evidence="3" id="KW-0614">Plasmid</keyword>
<feature type="coiled-coil region" evidence="1">
    <location>
        <begin position="71"/>
        <end position="171"/>
    </location>
</feature>